<dbReference type="SUPFAM" id="SSF47473">
    <property type="entry name" value="EF-hand"/>
    <property type="match status" value="1"/>
</dbReference>
<dbReference type="Pfam" id="PF12763">
    <property type="entry name" value="EH"/>
    <property type="match status" value="1"/>
</dbReference>
<evidence type="ECO:0000313" key="11">
    <source>
        <dbReference type="EMBL" id="NDV31030.1"/>
    </source>
</evidence>
<feature type="coiled-coil region" evidence="6">
    <location>
        <begin position="221"/>
        <end position="275"/>
    </location>
</feature>
<comment type="similarity">
    <text evidence="1">Belongs to the protein-tyrosine phosphatase family. Non-receptor class dual specificity subfamily.</text>
</comment>
<dbReference type="PANTHER" id="PTHR10159">
    <property type="entry name" value="DUAL SPECIFICITY PROTEIN PHOSPHATASE"/>
    <property type="match status" value="1"/>
</dbReference>
<dbReference type="GO" id="GO:0043409">
    <property type="term" value="P:negative regulation of MAPK cascade"/>
    <property type="evidence" value="ECO:0007669"/>
    <property type="project" value="TreeGrafter"/>
</dbReference>
<evidence type="ECO:0000259" key="10">
    <source>
        <dbReference type="PROSITE" id="PS50056"/>
    </source>
</evidence>
<dbReference type="SMART" id="SM00195">
    <property type="entry name" value="DSPc"/>
    <property type="match status" value="1"/>
</dbReference>
<feature type="region of interest" description="Disordered" evidence="7">
    <location>
        <begin position="354"/>
        <end position="395"/>
    </location>
</feature>
<comment type="catalytic activity">
    <reaction evidence="5">
        <text>O-phospho-L-seryl-[protein] + H2O = L-seryl-[protein] + phosphate</text>
        <dbReference type="Rhea" id="RHEA:20629"/>
        <dbReference type="Rhea" id="RHEA-COMP:9863"/>
        <dbReference type="Rhea" id="RHEA-COMP:11604"/>
        <dbReference type="ChEBI" id="CHEBI:15377"/>
        <dbReference type="ChEBI" id="CHEBI:29999"/>
        <dbReference type="ChEBI" id="CHEBI:43474"/>
        <dbReference type="ChEBI" id="CHEBI:83421"/>
        <dbReference type="EC" id="3.1.3.16"/>
    </reaction>
</comment>
<sequence length="498" mass="57263">MWLGNLYAATDERMMLERGITHILAITGFGEMAKFLDEKKFVYKMIEVKEVEGVCNVLPFFDEAFTFIQSCLRDCGRIFVHCNQGRQRSATIVAAYLMRINKWKADEALSFIQSRRPVCQPHEAYLQQLKDYETTLSSFFSWAPEKDDKNTTLSDDHSSNEADKPDTRTRSGSSSIWRSRKPTKNQPPKFFRRDETTKTEAPTSPRPDEDPSSPQALLQQLDLQQKQLSQLQSQLDQQRKQNPPNDQIQQQFQLLNQLQFQLHQQQFQLQELLKKQEQEEHLEVEEEVGQDPEYLLKQLQRLNELDLSPEQKEELRKQVQQLLGPEGSGSGPGMWKMDPFLPFEDALRPRRGSLPVSFVPTVKGPPSPAPSPSRMENTSFSSVSPENSPRKVEERRRTEKWQQICRFYFAKANVSQSGLLEISETVTFWTKSGLPKDVLAKIWDLVAAGKRKLDLEQFHKALCLISLAQAGKEVSLQNITTSMDFPKFKGIDLPPELV</sequence>
<feature type="compositionally biased region" description="Basic and acidic residues" evidence="7">
    <location>
        <begin position="146"/>
        <end position="169"/>
    </location>
</feature>
<evidence type="ECO:0000256" key="5">
    <source>
        <dbReference type="ARBA" id="ARBA00047761"/>
    </source>
</evidence>
<dbReference type="InterPro" id="IPR016130">
    <property type="entry name" value="Tyr_Pase_AS"/>
</dbReference>
<evidence type="ECO:0000259" key="8">
    <source>
        <dbReference type="PROSITE" id="PS50031"/>
    </source>
</evidence>
<evidence type="ECO:0000256" key="1">
    <source>
        <dbReference type="ARBA" id="ARBA00008601"/>
    </source>
</evidence>
<dbReference type="GO" id="GO:0004725">
    <property type="term" value="F:protein tyrosine phosphatase activity"/>
    <property type="evidence" value="ECO:0007669"/>
    <property type="project" value="UniProtKB-EC"/>
</dbReference>
<feature type="domain" description="Tyrosine specific protein phosphatases" evidence="10">
    <location>
        <begin position="58"/>
        <end position="117"/>
    </location>
</feature>
<keyword evidence="6" id="KW-0175">Coiled coil</keyword>
<dbReference type="PANTHER" id="PTHR10159:SF519">
    <property type="entry name" value="DUAL SPECIFICITY PROTEIN PHOSPHATASE MPK3"/>
    <property type="match status" value="1"/>
</dbReference>
<dbReference type="PROSITE" id="PS50054">
    <property type="entry name" value="TYR_PHOSPHATASE_DUAL"/>
    <property type="match status" value="1"/>
</dbReference>
<evidence type="ECO:0000259" key="9">
    <source>
        <dbReference type="PROSITE" id="PS50054"/>
    </source>
</evidence>
<keyword evidence="4" id="KW-0904">Protein phosphatase</keyword>
<dbReference type="InterPro" id="IPR020422">
    <property type="entry name" value="TYR_PHOSPHATASE_DUAL_dom"/>
</dbReference>
<feature type="domain" description="Tyrosine-protein phosphatase" evidence="9">
    <location>
        <begin position="1"/>
        <end position="138"/>
    </location>
</feature>
<evidence type="ECO:0000256" key="2">
    <source>
        <dbReference type="ARBA" id="ARBA00013064"/>
    </source>
</evidence>
<dbReference type="Pfam" id="PF00782">
    <property type="entry name" value="DSPc"/>
    <property type="match status" value="1"/>
</dbReference>
<evidence type="ECO:0000256" key="4">
    <source>
        <dbReference type="ARBA" id="ARBA00022912"/>
    </source>
</evidence>
<organism evidence="11">
    <name type="scientific">Arcella intermedia</name>
    <dbReference type="NCBI Taxonomy" id="1963864"/>
    <lineage>
        <taxon>Eukaryota</taxon>
        <taxon>Amoebozoa</taxon>
        <taxon>Tubulinea</taxon>
        <taxon>Elardia</taxon>
        <taxon>Arcellinida</taxon>
        <taxon>Sphaerothecina</taxon>
        <taxon>Arcellidae</taxon>
        <taxon>Arcella</taxon>
    </lineage>
</organism>
<dbReference type="EC" id="3.1.3.48" evidence="2"/>
<dbReference type="AlphaFoldDB" id="A0A6B2L245"/>
<dbReference type="SMART" id="SM00027">
    <property type="entry name" value="EH"/>
    <property type="match status" value="1"/>
</dbReference>
<evidence type="ECO:0000256" key="3">
    <source>
        <dbReference type="ARBA" id="ARBA00022801"/>
    </source>
</evidence>
<dbReference type="CDD" id="cd14498">
    <property type="entry name" value="DSP"/>
    <property type="match status" value="1"/>
</dbReference>
<accession>A0A6B2L245</accession>
<proteinExistence type="inferred from homology"/>
<dbReference type="InterPro" id="IPR029021">
    <property type="entry name" value="Prot-tyrosine_phosphatase-like"/>
</dbReference>
<dbReference type="PROSITE" id="PS50031">
    <property type="entry name" value="EH"/>
    <property type="match status" value="1"/>
</dbReference>
<dbReference type="PROSITE" id="PS00383">
    <property type="entry name" value="TYR_PHOSPHATASE_1"/>
    <property type="match status" value="1"/>
</dbReference>
<protein>
    <recommendedName>
        <fullName evidence="2">protein-tyrosine-phosphatase</fullName>
        <ecNumber evidence="2">3.1.3.48</ecNumber>
    </recommendedName>
</protein>
<dbReference type="PROSITE" id="PS50056">
    <property type="entry name" value="TYR_PHOSPHATASE_2"/>
    <property type="match status" value="1"/>
</dbReference>
<dbReference type="GO" id="GO:0005737">
    <property type="term" value="C:cytoplasm"/>
    <property type="evidence" value="ECO:0007669"/>
    <property type="project" value="TreeGrafter"/>
</dbReference>
<dbReference type="InterPro" id="IPR011992">
    <property type="entry name" value="EF-hand-dom_pair"/>
</dbReference>
<dbReference type="InterPro" id="IPR000387">
    <property type="entry name" value="Tyr_Pase_dom"/>
</dbReference>
<dbReference type="Gene3D" id="1.10.238.10">
    <property type="entry name" value="EF-hand"/>
    <property type="match status" value="1"/>
</dbReference>
<dbReference type="Gene3D" id="3.90.190.10">
    <property type="entry name" value="Protein tyrosine phosphatase superfamily"/>
    <property type="match status" value="1"/>
</dbReference>
<dbReference type="InterPro" id="IPR000340">
    <property type="entry name" value="Dual-sp_phosphatase_cat-dom"/>
</dbReference>
<feature type="region of interest" description="Disordered" evidence="7">
    <location>
        <begin position="146"/>
        <end position="215"/>
    </location>
</feature>
<evidence type="ECO:0000256" key="7">
    <source>
        <dbReference type="SAM" id="MobiDB-lite"/>
    </source>
</evidence>
<reference evidence="11" key="1">
    <citation type="journal article" date="2020" name="J. Eukaryot. Microbiol.">
        <title>De novo Sequencing, Assembly and Annotation of the Transcriptome for the Free-Living Testate Amoeba Arcella intermedia.</title>
        <authorList>
            <person name="Ribeiro G.M."/>
            <person name="Porfirio-Sousa A.L."/>
            <person name="Maurer-Alcala X.X."/>
            <person name="Katz L.A."/>
            <person name="Lahr D.J.G."/>
        </authorList>
    </citation>
    <scope>NUCLEOTIDE SEQUENCE</scope>
</reference>
<keyword evidence="3" id="KW-0378">Hydrolase</keyword>
<dbReference type="SUPFAM" id="SSF52799">
    <property type="entry name" value="(Phosphotyrosine protein) phosphatases II"/>
    <property type="match status" value="1"/>
</dbReference>
<dbReference type="EMBL" id="GIBP01002061">
    <property type="protein sequence ID" value="NDV31030.1"/>
    <property type="molecule type" value="Transcribed_RNA"/>
</dbReference>
<dbReference type="GO" id="GO:0004722">
    <property type="term" value="F:protein serine/threonine phosphatase activity"/>
    <property type="evidence" value="ECO:0007669"/>
    <property type="project" value="UniProtKB-EC"/>
</dbReference>
<dbReference type="InterPro" id="IPR000261">
    <property type="entry name" value="EH_dom"/>
</dbReference>
<feature type="compositionally biased region" description="Polar residues" evidence="7">
    <location>
        <begin position="374"/>
        <end position="387"/>
    </location>
</feature>
<feature type="domain" description="EH" evidence="8">
    <location>
        <begin position="408"/>
        <end position="446"/>
    </location>
</feature>
<name>A0A6B2L245_9EUKA</name>
<evidence type="ECO:0000256" key="6">
    <source>
        <dbReference type="SAM" id="Coils"/>
    </source>
</evidence>